<dbReference type="Proteomes" id="UP000030153">
    <property type="component" value="Unassembled WGS sequence"/>
</dbReference>
<evidence type="ECO:0000313" key="3">
    <source>
        <dbReference type="Proteomes" id="UP000030153"/>
    </source>
</evidence>
<keyword evidence="1" id="KW-0472">Membrane</keyword>
<feature type="transmembrane region" description="Helical" evidence="1">
    <location>
        <begin position="44"/>
        <end position="64"/>
    </location>
</feature>
<dbReference type="OrthoDB" id="2427708at2"/>
<feature type="transmembrane region" description="Helical" evidence="1">
    <location>
        <begin position="85"/>
        <end position="104"/>
    </location>
</feature>
<reference evidence="2 3" key="1">
    <citation type="submission" date="2013-08" db="EMBL/GenBank/DDBJ databases">
        <title>Genome of Pontibacillus chungwhensis.</title>
        <authorList>
            <person name="Wang Q."/>
            <person name="Wang G."/>
        </authorList>
    </citation>
    <scope>NUCLEOTIDE SEQUENCE [LARGE SCALE GENOMIC DNA]</scope>
    <source>
        <strain evidence="2 3">BH030062</strain>
    </source>
</reference>
<accession>A0A0A2UTB8</accession>
<comment type="caution">
    <text evidence="2">The sequence shown here is derived from an EMBL/GenBank/DDBJ whole genome shotgun (WGS) entry which is preliminary data.</text>
</comment>
<organism evidence="2 3">
    <name type="scientific">Pontibacillus chungwhensis BH030062</name>
    <dbReference type="NCBI Taxonomy" id="1385513"/>
    <lineage>
        <taxon>Bacteria</taxon>
        <taxon>Bacillati</taxon>
        <taxon>Bacillota</taxon>
        <taxon>Bacilli</taxon>
        <taxon>Bacillales</taxon>
        <taxon>Bacillaceae</taxon>
        <taxon>Pontibacillus</taxon>
    </lineage>
</organism>
<feature type="transmembrane region" description="Helical" evidence="1">
    <location>
        <begin position="116"/>
        <end position="137"/>
    </location>
</feature>
<evidence type="ECO:0000256" key="1">
    <source>
        <dbReference type="SAM" id="Phobius"/>
    </source>
</evidence>
<dbReference type="eggNOG" id="ENOG502ZPKH">
    <property type="taxonomic scope" value="Bacteria"/>
</dbReference>
<gene>
    <name evidence="2" type="ORF">N780_07780</name>
</gene>
<feature type="transmembrane region" description="Helical" evidence="1">
    <location>
        <begin position="7"/>
        <end position="24"/>
    </location>
</feature>
<evidence type="ECO:0000313" key="2">
    <source>
        <dbReference type="EMBL" id="KGP89993.1"/>
    </source>
</evidence>
<sequence>MLFSRWTLWQTILIGMLGMLAFVAEQFNQVIAVPMISSHAHSLLPAILTILFLALIVGIFSLIIRLELKKNPTIFTSRFWDKAPLILIIFLVLSLVLYITGFMMDPFRDLLQRYRLSLYLILYYFLLLVNLLVLATVQKVKGNTISGEKKIGMSFFGTMLFLVVTIFII</sequence>
<protein>
    <submittedName>
        <fullName evidence="2">Uncharacterized protein</fullName>
    </submittedName>
</protein>
<dbReference type="RefSeq" id="WP_036787057.1">
    <property type="nucleotide sequence ID" value="NZ_AVBG01000018.1"/>
</dbReference>
<feature type="transmembrane region" description="Helical" evidence="1">
    <location>
        <begin position="149"/>
        <end position="168"/>
    </location>
</feature>
<dbReference type="AlphaFoldDB" id="A0A0A2UTB8"/>
<keyword evidence="1" id="KW-0812">Transmembrane</keyword>
<dbReference type="EMBL" id="AVBG01000018">
    <property type="protein sequence ID" value="KGP89993.1"/>
    <property type="molecule type" value="Genomic_DNA"/>
</dbReference>
<dbReference type="STRING" id="1385513.N780_07780"/>
<keyword evidence="1" id="KW-1133">Transmembrane helix</keyword>
<keyword evidence="3" id="KW-1185">Reference proteome</keyword>
<proteinExistence type="predicted"/>
<name>A0A0A2UTB8_9BACI</name>